<dbReference type="GO" id="GO:0016779">
    <property type="term" value="F:nucleotidyltransferase activity"/>
    <property type="evidence" value="ECO:0007669"/>
    <property type="project" value="UniProtKB-KW"/>
</dbReference>
<feature type="domain" description="Cytidyltransferase-like" evidence="3">
    <location>
        <begin position="1"/>
        <end position="113"/>
    </location>
</feature>
<name>X1I8Q6_9ZZZZ</name>
<dbReference type="InterPro" id="IPR004821">
    <property type="entry name" value="Cyt_trans-like"/>
</dbReference>
<dbReference type="NCBIfam" id="TIGR00125">
    <property type="entry name" value="cyt_tran_rel"/>
    <property type="match status" value="1"/>
</dbReference>
<keyword evidence="1" id="KW-0808">Transferase</keyword>
<dbReference type="Pfam" id="PF01467">
    <property type="entry name" value="CTP_transf_like"/>
    <property type="match status" value="1"/>
</dbReference>
<evidence type="ECO:0000259" key="3">
    <source>
        <dbReference type="Pfam" id="PF01467"/>
    </source>
</evidence>
<gene>
    <name evidence="4" type="ORF">S03H2_58879</name>
</gene>
<evidence type="ECO:0000256" key="2">
    <source>
        <dbReference type="ARBA" id="ARBA00022695"/>
    </source>
</evidence>
<dbReference type="PANTHER" id="PTHR43793">
    <property type="entry name" value="FAD SYNTHASE"/>
    <property type="match status" value="1"/>
</dbReference>
<comment type="caution">
    <text evidence="4">The sequence shown here is derived from an EMBL/GenBank/DDBJ whole genome shotgun (WGS) entry which is preliminary data.</text>
</comment>
<dbReference type="InterPro" id="IPR050385">
    <property type="entry name" value="Archaeal_FAD_synthase"/>
</dbReference>
<evidence type="ECO:0000313" key="4">
    <source>
        <dbReference type="EMBL" id="GAH78072.1"/>
    </source>
</evidence>
<feature type="non-terminal residue" evidence="4">
    <location>
        <position position="1"/>
    </location>
</feature>
<evidence type="ECO:0000256" key="1">
    <source>
        <dbReference type="ARBA" id="ARBA00022679"/>
    </source>
</evidence>
<reference evidence="4" key="1">
    <citation type="journal article" date="2014" name="Front. Microbiol.">
        <title>High frequency of phylogenetically diverse reductive dehalogenase-homologous genes in deep subseafloor sedimentary metagenomes.</title>
        <authorList>
            <person name="Kawai M."/>
            <person name="Futagami T."/>
            <person name="Toyoda A."/>
            <person name="Takaki Y."/>
            <person name="Nishi S."/>
            <person name="Hori S."/>
            <person name="Arai W."/>
            <person name="Tsubouchi T."/>
            <person name="Morono Y."/>
            <person name="Uchiyama I."/>
            <person name="Ito T."/>
            <person name="Fujiyama A."/>
            <person name="Inagaki F."/>
            <person name="Takami H."/>
        </authorList>
    </citation>
    <scope>NUCLEOTIDE SEQUENCE</scope>
    <source>
        <strain evidence="4">Expedition CK06-06</strain>
    </source>
</reference>
<accession>X1I8Q6</accession>
<keyword evidence="2" id="KW-0548">Nucleotidyltransferase</keyword>
<dbReference type="Gene3D" id="3.40.50.620">
    <property type="entry name" value="HUPs"/>
    <property type="match status" value="1"/>
</dbReference>
<dbReference type="PANTHER" id="PTHR43793:SF2">
    <property type="entry name" value="BIFUNCTIONAL PROTEIN HLDE"/>
    <property type="match status" value="1"/>
</dbReference>
<dbReference type="AlphaFoldDB" id="X1I8Q6"/>
<dbReference type="EMBL" id="BARU01037829">
    <property type="protein sequence ID" value="GAH78072.1"/>
    <property type="molecule type" value="Genomic_DNA"/>
</dbReference>
<dbReference type="InterPro" id="IPR014729">
    <property type="entry name" value="Rossmann-like_a/b/a_fold"/>
</dbReference>
<protein>
    <recommendedName>
        <fullName evidence="3">Cytidyltransferase-like domain-containing protein</fullName>
    </recommendedName>
</protein>
<organism evidence="4">
    <name type="scientific">marine sediment metagenome</name>
    <dbReference type="NCBI Taxonomy" id="412755"/>
    <lineage>
        <taxon>unclassified sequences</taxon>
        <taxon>metagenomes</taxon>
        <taxon>ecological metagenomes</taxon>
    </lineage>
</organism>
<sequence>HIHLFREARKKGDVFIVAVNDDSSIRKIKGASRPIFPLKERIEILAAIEDIDYLASFSEETPQKIIARLLPDVLVKGGDWKPEEVVGKREVEDAGGEVEIIPFLEGRSSSDIVKRIVSSAKY</sequence>
<proteinExistence type="predicted"/>
<dbReference type="SUPFAM" id="SSF52374">
    <property type="entry name" value="Nucleotidylyl transferase"/>
    <property type="match status" value="1"/>
</dbReference>